<evidence type="ECO:0000256" key="2">
    <source>
        <dbReference type="ARBA" id="ARBA00005582"/>
    </source>
</evidence>
<keyword evidence="8" id="KW-1185">Reference proteome</keyword>
<dbReference type="EMBL" id="JBHSQJ010000081">
    <property type="protein sequence ID" value="MFC5909376.1"/>
    <property type="molecule type" value="Genomic_DNA"/>
</dbReference>
<dbReference type="PANTHER" id="PTHR43046">
    <property type="entry name" value="GDP-MANNOSE MANNOSYL HYDROLASE"/>
    <property type="match status" value="1"/>
</dbReference>
<protein>
    <submittedName>
        <fullName evidence="7">NUDIX domain-containing protein</fullName>
    </submittedName>
</protein>
<keyword evidence="3 5" id="KW-0378">Hydrolase</keyword>
<proteinExistence type="inferred from homology"/>
<evidence type="ECO:0000256" key="1">
    <source>
        <dbReference type="ARBA" id="ARBA00001946"/>
    </source>
</evidence>
<dbReference type="InterPro" id="IPR000086">
    <property type="entry name" value="NUDIX_hydrolase_dom"/>
</dbReference>
<dbReference type="Gene3D" id="3.40.50.300">
    <property type="entry name" value="P-loop containing nucleotide triphosphate hydrolases"/>
    <property type="match status" value="1"/>
</dbReference>
<comment type="similarity">
    <text evidence="2 5">Belongs to the Nudix hydrolase family.</text>
</comment>
<dbReference type="PROSITE" id="PS51462">
    <property type="entry name" value="NUDIX"/>
    <property type="match status" value="1"/>
</dbReference>
<dbReference type="PRINTS" id="PR00502">
    <property type="entry name" value="NUDIXFAMILY"/>
</dbReference>
<dbReference type="SUPFAM" id="SSF55811">
    <property type="entry name" value="Nudix"/>
    <property type="match status" value="1"/>
</dbReference>
<dbReference type="Pfam" id="PF13671">
    <property type="entry name" value="AAA_33"/>
    <property type="match status" value="1"/>
</dbReference>
<dbReference type="InterPro" id="IPR015797">
    <property type="entry name" value="NUDIX_hydrolase-like_dom_sf"/>
</dbReference>
<dbReference type="Proteomes" id="UP001596174">
    <property type="component" value="Unassembled WGS sequence"/>
</dbReference>
<keyword evidence="4" id="KW-0460">Magnesium</keyword>
<evidence type="ECO:0000259" key="6">
    <source>
        <dbReference type="PROSITE" id="PS51462"/>
    </source>
</evidence>
<comment type="caution">
    <text evidence="7">The sequence shown here is derived from an EMBL/GenBank/DDBJ whole genome shotgun (WGS) entry which is preliminary data.</text>
</comment>
<feature type="domain" description="Nudix hydrolase" evidence="6">
    <location>
        <begin position="192"/>
        <end position="323"/>
    </location>
</feature>
<name>A0ABW1G3X6_9ACTN</name>
<evidence type="ECO:0000313" key="7">
    <source>
        <dbReference type="EMBL" id="MFC5909376.1"/>
    </source>
</evidence>
<dbReference type="PANTHER" id="PTHR43046:SF12">
    <property type="entry name" value="GDP-MANNOSE MANNOSYL HYDROLASE"/>
    <property type="match status" value="1"/>
</dbReference>
<dbReference type="SUPFAM" id="SSF52540">
    <property type="entry name" value="P-loop containing nucleoside triphosphate hydrolases"/>
    <property type="match status" value="1"/>
</dbReference>
<dbReference type="InterPro" id="IPR020084">
    <property type="entry name" value="NUDIX_hydrolase_CS"/>
</dbReference>
<sequence length="341" mass="37482">MIIWVNGAFGAGKTTTVDALRELLPDAHVFDPETVGSALLREWLPAESGQGLRDFQDLVAWRRLVPEVIAALAAQLPGRSILVPMALLRQDYRDEIFGALSARRIPVHHVLLHADETVLRKRIEDDDADRDARQWRLDHLDAYRAALGWLRTDAAVVDTGELTPGQAARAVLDSVERGDALRRIVHSPDNQADTVAAAVLLFDEQDRPLLVDPVYKPGWEFPGGVVESGEAPSAAASRELAEELGLTFPADRLRLLLVDWEPHNGPRSGGLRLVFDGGRLAPEQVAALTLRQSELRAWRFADRADWPDLLPANKYRRLCRALESRAAGALTYAESGAAVSG</sequence>
<evidence type="ECO:0000256" key="5">
    <source>
        <dbReference type="RuleBase" id="RU003476"/>
    </source>
</evidence>
<dbReference type="InterPro" id="IPR027417">
    <property type="entry name" value="P-loop_NTPase"/>
</dbReference>
<dbReference type="PROSITE" id="PS00893">
    <property type="entry name" value="NUDIX_BOX"/>
    <property type="match status" value="1"/>
</dbReference>
<reference evidence="8" key="1">
    <citation type="journal article" date="2019" name="Int. J. Syst. Evol. Microbiol.">
        <title>The Global Catalogue of Microorganisms (GCM) 10K type strain sequencing project: providing services to taxonomists for standard genome sequencing and annotation.</title>
        <authorList>
            <consortium name="The Broad Institute Genomics Platform"/>
            <consortium name="The Broad Institute Genome Sequencing Center for Infectious Disease"/>
            <person name="Wu L."/>
            <person name="Ma J."/>
        </authorList>
    </citation>
    <scope>NUCLEOTIDE SEQUENCE [LARGE SCALE GENOMIC DNA]</scope>
    <source>
        <strain evidence="8">JCM 4816</strain>
    </source>
</reference>
<comment type="cofactor">
    <cofactor evidence="1">
        <name>Mg(2+)</name>
        <dbReference type="ChEBI" id="CHEBI:18420"/>
    </cofactor>
</comment>
<dbReference type="RefSeq" id="WP_380585119.1">
    <property type="nucleotide sequence ID" value="NZ_JBHSQJ010000081.1"/>
</dbReference>
<dbReference type="InterPro" id="IPR020476">
    <property type="entry name" value="Nudix_hydrolase"/>
</dbReference>
<dbReference type="CDD" id="cd18876">
    <property type="entry name" value="NUDIX_Hydrolase"/>
    <property type="match status" value="1"/>
</dbReference>
<gene>
    <name evidence="7" type="ORF">ACFP3V_19430</name>
</gene>
<evidence type="ECO:0000313" key="8">
    <source>
        <dbReference type="Proteomes" id="UP001596174"/>
    </source>
</evidence>
<dbReference type="Pfam" id="PF00293">
    <property type="entry name" value="NUDIX"/>
    <property type="match status" value="1"/>
</dbReference>
<dbReference type="Gene3D" id="3.90.79.10">
    <property type="entry name" value="Nucleoside Triphosphate Pyrophosphohydrolase"/>
    <property type="match status" value="1"/>
</dbReference>
<evidence type="ECO:0000256" key="4">
    <source>
        <dbReference type="ARBA" id="ARBA00022842"/>
    </source>
</evidence>
<evidence type="ECO:0000256" key="3">
    <source>
        <dbReference type="ARBA" id="ARBA00022801"/>
    </source>
</evidence>
<organism evidence="7 8">
    <name type="scientific">Streptacidiphilus monticola</name>
    <dbReference type="NCBI Taxonomy" id="2161674"/>
    <lineage>
        <taxon>Bacteria</taxon>
        <taxon>Bacillati</taxon>
        <taxon>Actinomycetota</taxon>
        <taxon>Actinomycetes</taxon>
        <taxon>Kitasatosporales</taxon>
        <taxon>Streptomycetaceae</taxon>
        <taxon>Streptacidiphilus</taxon>
    </lineage>
</organism>
<accession>A0ABW1G3X6</accession>